<name>A0A931LUQ9_FIMGI</name>
<proteinExistence type="predicted"/>
<dbReference type="InterPro" id="IPR053745">
    <property type="entry name" value="Viral_Tail_Comp_sf"/>
</dbReference>
<reference evidence="1" key="1">
    <citation type="submission" date="2020-07" db="EMBL/GenBank/DDBJ databases">
        <title>Huge and variable diversity of episymbiotic CPR bacteria and DPANN archaea in groundwater ecosystems.</title>
        <authorList>
            <person name="He C.Y."/>
            <person name="Keren R."/>
            <person name="Whittaker M."/>
            <person name="Farag I.F."/>
            <person name="Doudna J."/>
            <person name="Cate J.H.D."/>
            <person name="Banfield J.F."/>
        </authorList>
    </citation>
    <scope>NUCLEOTIDE SEQUENCE</scope>
    <source>
        <strain evidence="1">NC_groundwater_17_Pr7_B-0.1um_64_12</strain>
    </source>
</reference>
<dbReference type="Gene3D" id="3.30.2000.30">
    <property type="match status" value="1"/>
</dbReference>
<evidence type="ECO:0000313" key="2">
    <source>
        <dbReference type="Proteomes" id="UP000727962"/>
    </source>
</evidence>
<accession>A0A931LUQ9</accession>
<dbReference type="InterPro" id="IPR021508">
    <property type="entry name" value="Gp17-like"/>
</dbReference>
<dbReference type="EMBL" id="JACOSL010000026">
    <property type="protein sequence ID" value="MBI1756201.1"/>
    <property type="molecule type" value="Genomic_DNA"/>
</dbReference>
<protein>
    <submittedName>
        <fullName evidence="1">DUF3168 domain-containing protein</fullName>
    </submittedName>
</protein>
<evidence type="ECO:0000313" key="1">
    <source>
        <dbReference type="EMBL" id="MBI1756201.1"/>
    </source>
</evidence>
<organism evidence="1 2">
    <name type="scientific">Fimbriimonas ginsengisoli</name>
    <dbReference type="NCBI Taxonomy" id="1005039"/>
    <lineage>
        <taxon>Bacteria</taxon>
        <taxon>Bacillati</taxon>
        <taxon>Armatimonadota</taxon>
        <taxon>Fimbriimonadia</taxon>
        <taxon>Fimbriimonadales</taxon>
        <taxon>Fimbriimonadaceae</taxon>
        <taxon>Fimbriimonas</taxon>
    </lineage>
</organism>
<gene>
    <name evidence="1" type="ORF">HYR64_03740</name>
</gene>
<dbReference type="Proteomes" id="UP000727962">
    <property type="component" value="Unassembled WGS sequence"/>
</dbReference>
<dbReference type="AlphaFoldDB" id="A0A931LUQ9"/>
<sequence>MPTETTAAARWLYGVLSGDAALAALCGGRVFAYRVPIGKPMPCVVFQMQGARPDSRPVGASRVASRMAFVVKAVSQGADLIAIRPIADRIDRLIEAAGGTNVDGVVAQCVRETPVEYLELGDNGVDYAHLGGLYRLTVVGA</sequence>
<comment type="caution">
    <text evidence="1">The sequence shown here is derived from an EMBL/GenBank/DDBJ whole genome shotgun (WGS) entry which is preliminary data.</text>
</comment>
<dbReference type="Pfam" id="PF11367">
    <property type="entry name" value="Tail_completion_gp17"/>
    <property type="match status" value="1"/>
</dbReference>